<evidence type="ECO:0000256" key="5">
    <source>
        <dbReference type="ARBA" id="ARBA00022753"/>
    </source>
</evidence>
<keyword evidence="11" id="KW-1185">Reference proteome</keyword>
<keyword evidence="6" id="KW-0863">Zinc-finger</keyword>
<gene>
    <name evidence="10" type="ORF">CLUMA_CG003236</name>
</gene>
<keyword evidence="3" id="KW-0479">Metal-binding</keyword>
<keyword evidence="8" id="KW-0072">Autophagy</keyword>
<organism evidence="10 11">
    <name type="scientific">Clunio marinus</name>
    <dbReference type="NCBI Taxonomy" id="568069"/>
    <lineage>
        <taxon>Eukaryota</taxon>
        <taxon>Metazoa</taxon>
        <taxon>Ecdysozoa</taxon>
        <taxon>Arthropoda</taxon>
        <taxon>Hexapoda</taxon>
        <taxon>Insecta</taxon>
        <taxon>Pterygota</taxon>
        <taxon>Neoptera</taxon>
        <taxon>Endopterygota</taxon>
        <taxon>Diptera</taxon>
        <taxon>Nematocera</taxon>
        <taxon>Chironomoidea</taxon>
        <taxon>Chironomidae</taxon>
        <taxon>Clunio</taxon>
    </lineage>
</organism>
<dbReference type="AlphaFoldDB" id="A0A1J1HTZ9"/>
<sequence>MNKFFLDKNQEYFEEKQKNIKETLTYTLTESLKECEYDYNEKKEPLTVSDATSSLCATLEAIFLHGLKDTFLQMTFSILDSGVDRRPNPSFWSVILLFLHKQVIREIQSLAQINTDVGFSRAFIRKAINECLLSSYFQNIRKSPSTLKSYYHKYAFLLDIELVETTENLLVGIESYVEFNLPCNSSLLNVWNDAPLSLSGLYSAPLRSLPIASGEDVAGSISTNSRNINIPNKTEILSDIFSASITNSIFKHSPDSLIDDEDDRITRLLQKVDSEEVEVVDEDLNSFVEENNLKSPDSESIEKPTTSESFNLGNSICGLQSWAEPSHTLLEEKPDDEVVYSRRNSTKPISIDNHSFESLWNEKKRRSTLHFKEVWERFEKSLIPGQSSDVKISKEDDIIEDFLVIESPLGGDESKIQELQQMVEILCRLSNECGLETQGFLCKECKAPIGVGFSKATACGFDGQYYCPLCISPDKFPIPAKIIYNWDFKHYPVSNKAATFLTDYQFKPFIDFKILNPDIYSYIDEMNRLQKLRIQLNFIRAYIFTCSESTIAELQKLLYGREYIYESIHLYSISDLSLIQSEALEEMLKKIVSFGKDHCLKCVLCSVKGFICEYCRKSKVIYPFDVNETYRCNLCGSVSHINCFNPTIPCPKCERKSKRQQIANEI</sequence>
<dbReference type="Proteomes" id="UP000183832">
    <property type="component" value="Unassembled WGS sequence"/>
</dbReference>
<dbReference type="InterPro" id="IPR037213">
    <property type="entry name" value="Run_dom_sf"/>
</dbReference>
<evidence type="ECO:0000259" key="9">
    <source>
        <dbReference type="PROSITE" id="PS50826"/>
    </source>
</evidence>
<evidence type="ECO:0000256" key="4">
    <source>
        <dbReference type="ARBA" id="ARBA00022737"/>
    </source>
</evidence>
<dbReference type="GO" id="GO:0006914">
    <property type="term" value="P:autophagy"/>
    <property type="evidence" value="ECO:0007669"/>
    <property type="project" value="UniProtKB-KW"/>
</dbReference>
<dbReference type="OrthoDB" id="62364at2759"/>
<dbReference type="CDD" id="cd17679">
    <property type="entry name" value="RUN_PLEKHM1"/>
    <property type="match status" value="1"/>
</dbReference>
<dbReference type="EMBL" id="CVRI01000013">
    <property type="protein sequence ID" value="CRK89633.1"/>
    <property type="molecule type" value="Genomic_DNA"/>
</dbReference>
<dbReference type="SMART" id="SM00593">
    <property type="entry name" value="RUN"/>
    <property type="match status" value="1"/>
</dbReference>
<keyword evidence="4" id="KW-0677">Repeat</keyword>
<dbReference type="PROSITE" id="PS50826">
    <property type="entry name" value="RUN"/>
    <property type="match status" value="1"/>
</dbReference>
<dbReference type="InterPro" id="IPR051366">
    <property type="entry name" value="DEF8"/>
</dbReference>
<keyword evidence="7" id="KW-0862">Zinc</keyword>
<dbReference type="Gene3D" id="1.20.58.900">
    <property type="match status" value="1"/>
</dbReference>
<dbReference type="GO" id="GO:0005770">
    <property type="term" value="C:late endosome"/>
    <property type="evidence" value="ECO:0007669"/>
    <property type="project" value="UniProtKB-SubCell"/>
</dbReference>
<dbReference type="PANTHER" id="PTHR12326:SF12">
    <property type="entry name" value="PLECKSTRIN HOMOLOGY AND RUN DOMAIN CONTAINING M1"/>
    <property type="match status" value="1"/>
</dbReference>
<dbReference type="GO" id="GO:0008270">
    <property type="term" value="F:zinc ion binding"/>
    <property type="evidence" value="ECO:0007669"/>
    <property type="project" value="UniProtKB-KW"/>
</dbReference>
<dbReference type="PANTHER" id="PTHR12326">
    <property type="entry name" value="PLECKSTRIN HOMOLOGY DOMAIN CONTAINING PROTEIN"/>
    <property type="match status" value="1"/>
</dbReference>
<dbReference type="InterPro" id="IPR025258">
    <property type="entry name" value="RH_dom"/>
</dbReference>
<protein>
    <submittedName>
        <fullName evidence="10">CLUMA_CG003236, isoform A</fullName>
    </submittedName>
</protein>
<evidence type="ECO:0000256" key="3">
    <source>
        <dbReference type="ARBA" id="ARBA00022723"/>
    </source>
</evidence>
<dbReference type="Pfam" id="PF13901">
    <property type="entry name" value="RH_dom"/>
    <property type="match status" value="1"/>
</dbReference>
<feature type="domain" description="RUN" evidence="9">
    <location>
        <begin position="46"/>
        <end position="186"/>
    </location>
</feature>
<evidence type="ECO:0000256" key="7">
    <source>
        <dbReference type="ARBA" id="ARBA00022833"/>
    </source>
</evidence>
<comment type="subcellular location">
    <subcellularLocation>
        <location evidence="1">Late endosome</location>
    </subcellularLocation>
</comment>
<dbReference type="InterPro" id="IPR004012">
    <property type="entry name" value="Run_dom"/>
</dbReference>
<proteinExistence type="predicted"/>
<accession>A0A1J1HTZ9</accession>
<keyword evidence="2" id="KW-0597">Phosphoprotein</keyword>
<dbReference type="InterPro" id="IPR047326">
    <property type="entry name" value="RUN_PLEKHM1"/>
</dbReference>
<evidence type="ECO:0000256" key="1">
    <source>
        <dbReference type="ARBA" id="ARBA00004603"/>
    </source>
</evidence>
<evidence type="ECO:0000256" key="8">
    <source>
        <dbReference type="ARBA" id="ARBA00023006"/>
    </source>
</evidence>
<reference evidence="10 11" key="1">
    <citation type="submission" date="2015-04" db="EMBL/GenBank/DDBJ databases">
        <authorList>
            <person name="Syromyatnikov M.Y."/>
            <person name="Popov V.N."/>
        </authorList>
    </citation>
    <scope>NUCLEOTIDE SEQUENCE [LARGE SCALE GENOMIC DNA]</scope>
</reference>
<evidence type="ECO:0000256" key="2">
    <source>
        <dbReference type="ARBA" id="ARBA00022553"/>
    </source>
</evidence>
<dbReference type="Pfam" id="PF02759">
    <property type="entry name" value="RUN"/>
    <property type="match status" value="1"/>
</dbReference>
<dbReference type="STRING" id="568069.A0A1J1HTZ9"/>
<dbReference type="SMART" id="SM01175">
    <property type="entry name" value="DUF4206"/>
    <property type="match status" value="1"/>
</dbReference>
<evidence type="ECO:0000313" key="10">
    <source>
        <dbReference type="EMBL" id="CRK89633.1"/>
    </source>
</evidence>
<dbReference type="SUPFAM" id="SSF140741">
    <property type="entry name" value="RUN domain-like"/>
    <property type="match status" value="1"/>
</dbReference>
<evidence type="ECO:0000256" key="6">
    <source>
        <dbReference type="ARBA" id="ARBA00022771"/>
    </source>
</evidence>
<name>A0A1J1HTZ9_9DIPT</name>
<evidence type="ECO:0000313" key="11">
    <source>
        <dbReference type="Proteomes" id="UP000183832"/>
    </source>
</evidence>
<keyword evidence="5" id="KW-0967">Endosome</keyword>